<accession>A0A4C1UY71</accession>
<evidence type="ECO:0000256" key="1">
    <source>
        <dbReference type="SAM" id="MobiDB-lite"/>
    </source>
</evidence>
<proteinExistence type="predicted"/>
<dbReference type="Proteomes" id="UP000299102">
    <property type="component" value="Unassembled WGS sequence"/>
</dbReference>
<evidence type="ECO:0000313" key="2">
    <source>
        <dbReference type="EMBL" id="GBP31441.1"/>
    </source>
</evidence>
<feature type="region of interest" description="Disordered" evidence="1">
    <location>
        <begin position="80"/>
        <end position="99"/>
    </location>
</feature>
<evidence type="ECO:0000313" key="3">
    <source>
        <dbReference type="Proteomes" id="UP000299102"/>
    </source>
</evidence>
<dbReference type="AlphaFoldDB" id="A0A4C1UY71"/>
<organism evidence="2 3">
    <name type="scientific">Eumeta variegata</name>
    <name type="common">Bagworm moth</name>
    <name type="synonym">Eumeta japonica</name>
    <dbReference type="NCBI Taxonomy" id="151549"/>
    <lineage>
        <taxon>Eukaryota</taxon>
        <taxon>Metazoa</taxon>
        <taxon>Ecdysozoa</taxon>
        <taxon>Arthropoda</taxon>
        <taxon>Hexapoda</taxon>
        <taxon>Insecta</taxon>
        <taxon>Pterygota</taxon>
        <taxon>Neoptera</taxon>
        <taxon>Endopterygota</taxon>
        <taxon>Lepidoptera</taxon>
        <taxon>Glossata</taxon>
        <taxon>Ditrysia</taxon>
        <taxon>Tineoidea</taxon>
        <taxon>Psychidae</taxon>
        <taxon>Oiketicinae</taxon>
        <taxon>Eumeta</taxon>
    </lineage>
</organism>
<keyword evidence="3" id="KW-1185">Reference proteome</keyword>
<protein>
    <submittedName>
        <fullName evidence="2">Uncharacterized protein</fullName>
    </submittedName>
</protein>
<name>A0A4C1UY71_EUMVA</name>
<reference evidence="2 3" key="1">
    <citation type="journal article" date="2019" name="Commun. Biol.">
        <title>The bagworm genome reveals a unique fibroin gene that provides high tensile strength.</title>
        <authorList>
            <person name="Kono N."/>
            <person name="Nakamura H."/>
            <person name="Ohtoshi R."/>
            <person name="Tomita M."/>
            <person name="Numata K."/>
            <person name="Arakawa K."/>
        </authorList>
    </citation>
    <scope>NUCLEOTIDE SEQUENCE [LARGE SCALE GENOMIC DNA]</scope>
</reference>
<comment type="caution">
    <text evidence="2">The sequence shown here is derived from an EMBL/GenBank/DDBJ whole genome shotgun (WGS) entry which is preliminary data.</text>
</comment>
<gene>
    <name evidence="2" type="ORF">EVAR_17930_1</name>
</gene>
<sequence length="118" mass="12603">MFDPDDGVVVRGDRRAAAACSRTCPEPVKAVFLLFDDHIFEGVHGCTAPATGFDAHPAHLGARALPILIVTVVDGDERGRTSGVDLDADPPRPRPFAADPPVVTVFADLYHRITESSL</sequence>
<dbReference type="EMBL" id="BGZK01000246">
    <property type="protein sequence ID" value="GBP31441.1"/>
    <property type="molecule type" value="Genomic_DNA"/>
</dbReference>